<protein>
    <recommendedName>
        <fullName evidence="1">Elongation factor 3 four helical bundle domain-containing protein</fullName>
    </recommendedName>
</protein>
<feature type="domain" description="Elongation factor 3 four helical bundle" evidence="1">
    <location>
        <begin position="53"/>
        <end position="96"/>
    </location>
</feature>
<dbReference type="AlphaFoldDB" id="A0A2G7FSP0"/>
<comment type="caution">
    <text evidence="2">The sequence shown here is derived from an EMBL/GenBank/DDBJ whole genome shotgun (WGS) entry which is preliminary data.</text>
</comment>
<organism evidence="2 3">
    <name type="scientific">Aspergillus arachidicola</name>
    <dbReference type="NCBI Taxonomy" id="656916"/>
    <lineage>
        <taxon>Eukaryota</taxon>
        <taxon>Fungi</taxon>
        <taxon>Dikarya</taxon>
        <taxon>Ascomycota</taxon>
        <taxon>Pezizomycotina</taxon>
        <taxon>Eurotiomycetes</taxon>
        <taxon>Eurotiomycetidae</taxon>
        <taxon>Eurotiales</taxon>
        <taxon>Aspergillaceae</taxon>
        <taxon>Aspergillus</taxon>
        <taxon>Aspergillus subgen. Circumdati</taxon>
    </lineage>
</organism>
<name>A0A2G7FSP0_9EURO</name>
<dbReference type="Gene3D" id="1.20.1390.20">
    <property type="match status" value="1"/>
</dbReference>
<dbReference type="InterPro" id="IPR047036">
    <property type="entry name" value="EF3_4HB_sf"/>
</dbReference>
<evidence type="ECO:0000313" key="3">
    <source>
        <dbReference type="Proteomes" id="UP000231358"/>
    </source>
</evidence>
<dbReference type="InterPro" id="IPR040533">
    <property type="entry name" value="EF3_4HB"/>
</dbReference>
<dbReference type="Pfam" id="PF17947">
    <property type="entry name" value="4HB"/>
    <property type="match status" value="1"/>
</dbReference>
<accession>A0A2G7FSP0</accession>
<sequence>MGAVVFAGRLWGVFSFYPNPTRGLPTVHLPLQEPQELRDLHCCWYPKRDSSPQAKKQVQNPNAVITYVGAITELVDEKVVETVTWTQNDLPCLTSIYRA</sequence>
<dbReference type="EMBL" id="NEXV01000449">
    <property type="protein sequence ID" value="PIG83559.1"/>
    <property type="molecule type" value="Genomic_DNA"/>
</dbReference>
<dbReference type="Proteomes" id="UP000231358">
    <property type="component" value="Unassembled WGS sequence"/>
</dbReference>
<evidence type="ECO:0000259" key="1">
    <source>
        <dbReference type="Pfam" id="PF17947"/>
    </source>
</evidence>
<evidence type="ECO:0000313" key="2">
    <source>
        <dbReference type="EMBL" id="PIG83559.1"/>
    </source>
</evidence>
<proteinExistence type="predicted"/>
<gene>
    <name evidence="2" type="ORF">AARAC_009330</name>
</gene>
<keyword evidence="3" id="KW-1185">Reference proteome</keyword>
<reference evidence="2 3" key="1">
    <citation type="submission" date="2017-05" db="EMBL/GenBank/DDBJ databases">
        <title>Genome sequence for an aflatoxigenic pathogen of Argentinian peanut, Aspergillus arachidicola.</title>
        <authorList>
            <person name="Moore G."/>
            <person name="Beltz S.B."/>
            <person name="Mack B.M."/>
        </authorList>
    </citation>
    <scope>NUCLEOTIDE SEQUENCE [LARGE SCALE GENOMIC DNA]</scope>
    <source>
        <strain evidence="2 3">CBS 117610</strain>
    </source>
</reference>